<sequence length="175" mass="19838">MTKKHLIPVYPELGADSLRKLTMIASQHYPGWAKEEKRSGEPLNMTMSYCIEVAYNLLEKSRTTLPLYDALPPPKTVKAQILYDIYQRVTTLKGNGSSTAQMVLYLNQAQFPTPDDLFADKPLTAAARKPSRWDNRDIDTIITRDGQPTDLLREHLQALNKRGQRKRAPGAKSVR</sequence>
<dbReference type="Proteomes" id="UP000240892">
    <property type="component" value="Unassembled WGS sequence"/>
</dbReference>
<reference evidence="1 2" key="1">
    <citation type="submission" date="2018-03" db="EMBL/GenBank/DDBJ databases">
        <title>First report of an OXA-48+CTX-M-M-producing Kluyvera ascorbata clone recovered from patients admitted in a University Hospital in Madrid, Spain.</title>
        <authorList>
            <person name="Hernandez-Garcia M."/>
            <person name="Leon-Sampedro R."/>
            <person name="Perez-Viso B."/>
            <person name="Morosini M.I."/>
            <person name="Lopez-Fresnena N."/>
            <person name="Coque T.M."/>
            <person name="Bonten M."/>
            <person name="Malhotra-Kumar S."/>
            <person name="Ruiz-Garbajosa P."/>
            <person name="Canton R."/>
        </authorList>
    </citation>
    <scope>NUCLEOTIDE SEQUENCE [LARGE SCALE GENOMIC DNA]</scope>
    <source>
        <strain evidence="1 2">KA2</strain>
    </source>
</reference>
<gene>
    <name evidence="1" type="ORF">C8256_09420</name>
</gene>
<dbReference type="AlphaFoldDB" id="A0A2T2Y429"/>
<keyword evidence="2" id="KW-1185">Reference proteome</keyword>
<accession>A0A2T2Y429</accession>
<evidence type="ECO:0000313" key="2">
    <source>
        <dbReference type="Proteomes" id="UP000240892"/>
    </source>
</evidence>
<proteinExistence type="predicted"/>
<dbReference type="RefSeq" id="WP_000162159.1">
    <property type="nucleotide sequence ID" value="NZ_CABMMU010000005.1"/>
</dbReference>
<evidence type="ECO:0000313" key="1">
    <source>
        <dbReference type="EMBL" id="PSR47305.1"/>
    </source>
</evidence>
<protein>
    <submittedName>
        <fullName evidence="1">Uncharacterized protein</fullName>
    </submittedName>
</protein>
<comment type="caution">
    <text evidence="1">The sequence shown here is derived from an EMBL/GenBank/DDBJ whole genome shotgun (WGS) entry which is preliminary data.</text>
</comment>
<name>A0A2T2Y429_9ENTR</name>
<organism evidence="1 2">
    <name type="scientific">Kluyvera genomosp. 2</name>
    <dbReference type="NCBI Taxonomy" id="2774054"/>
    <lineage>
        <taxon>Bacteria</taxon>
        <taxon>Pseudomonadati</taxon>
        <taxon>Pseudomonadota</taxon>
        <taxon>Gammaproteobacteria</taxon>
        <taxon>Enterobacterales</taxon>
        <taxon>Enterobacteriaceae</taxon>
        <taxon>Kluyvera</taxon>
    </lineage>
</organism>
<dbReference type="EMBL" id="PYHO01000005">
    <property type="protein sequence ID" value="PSR47305.1"/>
    <property type="molecule type" value="Genomic_DNA"/>
</dbReference>